<evidence type="ECO:0000313" key="3">
    <source>
        <dbReference type="Proteomes" id="UP001153321"/>
    </source>
</evidence>
<evidence type="ECO:0000256" key="1">
    <source>
        <dbReference type="SAM" id="Phobius"/>
    </source>
</evidence>
<protein>
    <submittedName>
        <fullName evidence="2">Uncharacterized protein</fullName>
    </submittedName>
</protein>
<gene>
    <name evidence="2" type="ORF">SPLIT_LOCUS13095</name>
</gene>
<accession>A0A9P0IL41</accession>
<proteinExistence type="predicted"/>
<dbReference type="PROSITE" id="PS51257">
    <property type="entry name" value="PROKAR_LIPOPROTEIN"/>
    <property type="match status" value="1"/>
</dbReference>
<name>A0A9P0IL41_SPOLI</name>
<organism evidence="2 3">
    <name type="scientific">Spodoptera littoralis</name>
    <name type="common">Egyptian cotton leafworm</name>
    <dbReference type="NCBI Taxonomy" id="7109"/>
    <lineage>
        <taxon>Eukaryota</taxon>
        <taxon>Metazoa</taxon>
        <taxon>Ecdysozoa</taxon>
        <taxon>Arthropoda</taxon>
        <taxon>Hexapoda</taxon>
        <taxon>Insecta</taxon>
        <taxon>Pterygota</taxon>
        <taxon>Neoptera</taxon>
        <taxon>Endopterygota</taxon>
        <taxon>Lepidoptera</taxon>
        <taxon>Glossata</taxon>
        <taxon>Ditrysia</taxon>
        <taxon>Noctuoidea</taxon>
        <taxon>Noctuidae</taxon>
        <taxon>Amphipyrinae</taxon>
        <taxon>Spodoptera</taxon>
    </lineage>
</organism>
<feature type="transmembrane region" description="Helical" evidence="1">
    <location>
        <begin position="25"/>
        <end position="48"/>
    </location>
</feature>
<keyword evidence="3" id="KW-1185">Reference proteome</keyword>
<dbReference type="Proteomes" id="UP001153321">
    <property type="component" value="Chromosome Z"/>
</dbReference>
<reference evidence="2" key="1">
    <citation type="submission" date="2022-02" db="EMBL/GenBank/DDBJ databases">
        <authorList>
            <person name="King R."/>
        </authorList>
    </citation>
    <scope>NUCLEOTIDE SEQUENCE</scope>
</reference>
<dbReference type="EMBL" id="LR824562">
    <property type="protein sequence ID" value="CAH1647749.1"/>
    <property type="molecule type" value="Genomic_DNA"/>
</dbReference>
<keyword evidence="1" id="KW-0812">Transmembrane</keyword>
<dbReference type="AlphaFoldDB" id="A0A9P0IL41"/>
<keyword evidence="1" id="KW-0472">Membrane</keyword>
<sequence>MTYLRIEVAYKSNLLTYLQYECGSIILTNSASACTLPIQFIYITVYILRHT</sequence>
<evidence type="ECO:0000313" key="2">
    <source>
        <dbReference type="EMBL" id="CAH1647749.1"/>
    </source>
</evidence>
<keyword evidence="1" id="KW-1133">Transmembrane helix</keyword>